<comment type="subcellular location">
    <subcellularLocation>
        <location evidence="1">Cell envelope</location>
    </subcellularLocation>
</comment>
<evidence type="ECO:0000256" key="1">
    <source>
        <dbReference type="ARBA" id="ARBA00004196"/>
    </source>
</evidence>
<dbReference type="GO" id="GO:0030313">
    <property type="term" value="C:cell envelope"/>
    <property type="evidence" value="ECO:0007669"/>
    <property type="project" value="UniProtKB-SubCell"/>
</dbReference>
<dbReference type="PANTHER" id="PTHR43649:SF31">
    <property type="entry name" value="SN-GLYCEROL-3-PHOSPHATE-BINDING PERIPLASMIC PROTEIN UGPB"/>
    <property type="match status" value="1"/>
</dbReference>
<dbReference type="OrthoDB" id="8478044at2"/>
<sequence length="435" mass="47077">MAPPTGRPGPSRRNVLSWAALGAAGVAGSGLLSGCSSSGATQITFLENKPEVIPYFNKLVSQFNKSHPKIHATQNSSTTPLTPQFVRGDPPDLACYNFQLEAANFLARGALSNLADLPQAKKIKPAMQDLVSQFATWKGETCALPYSVAAAGVIYRPDLFSKYDVAIPTTWTELLAACAKFKAAGVTPIYYTDMDLWTLQQGIFDYCVGGSINVAEFFKNLTAAGGNVNKNSPVSFTKNFADACSKMLQLYKFRNSNAPSLGYNIGNSQFFNGKGAAMYFQGPWALLPLSQANPKVALKTFALPLTDNPNDRKVRANLDLALWIPNASSHQEEARTMLQWLMQPEIINAYNKSALATAPTLDAPIQNDPRVVGISQYVADGKIYQGATTFISSSIAFGNWIQAMLLDGRDTSSNINSFLNKLDTAWANRAQRSAG</sequence>
<dbReference type="RefSeq" id="WP_123272412.1">
    <property type="nucleotide sequence ID" value="NZ_RJJQ01000018.1"/>
</dbReference>
<dbReference type="PROSITE" id="PS51257">
    <property type="entry name" value="PROKAR_LIPOPROTEIN"/>
    <property type="match status" value="1"/>
</dbReference>
<dbReference type="AlphaFoldDB" id="A0A3M9M2R9"/>
<reference evidence="5 6" key="1">
    <citation type="submission" date="2018-11" db="EMBL/GenBank/DDBJ databases">
        <title>Draft genome of Simplicispira Flexivirga sp. BO-16.</title>
        <authorList>
            <person name="Im W.T."/>
        </authorList>
    </citation>
    <scope>NUCLEOTIDE SEQUENCE [LARGE SCALE GENOMIC DNA]</scope>
    <source>
        <strain evidence="5 6">BO-16</strain>
    </source>
</reference>
<evidence type="ECO:0000256" key="2">
    <source>
        <dbReference type="ARBA" id="ARBA00008520"/>
    </source>
</evidence>
<dbReference type="Gene3D" id="3.40.190.10">
    <property type="entry name" value="Periplasmic binding protein-like II"/>
    <property type="match status" value="2"/>
</dbReference>
<dbReference type="InterPro" id="IPR006059">
    <property type="entry name" value="SBP"/>
</dbReference>
<comment type="similarity">
    <text evidence="2">Belongs to the bacterial solute-binding protein 1 family.</text>
</comment>
<keyword evidence="3" id="KW-0813">Transport</keyword>
<dbReference type="SUPFAM" id="SSF53850">
    <property type="entry name" value="Periplasmic binding protein-like II"/>
    <property type="match status" value="1"/>
</dbReference>
<gene>
    <name evidence="5" type="ORF">EFY87_15585</name>
</gene>
<comment type="caution">
    <text evidence="5">The sequence shown here is derived from an EMBL/GenBank/DDBJ whole genome shotgun (WGS) entry which is preliminary data.</text>
</comment>
<evidence type="ECO:0000256" key="4">
    <source>
        <dbReference type="ARBA" id="ARBA00022729"/>
    </source>
</evidence>
<evidence type="ECO:0000313" key="5">
    <source>
        <dbReference type="EMBL" id="RNI19850.1"/>
    </source>
</evidence>
<evidence type="ECO:0000313" key="6">
    <source>
        <dbReference type="Proteomes" id="UP000271678"/>
    </source>
</evidence>
<dbReference type="PANTHER" id="PTHR43649">
    <property type="entry name" value="ARABINOSE-BINDING PROTEIN-RELATED"/>
    <property type="match status" value="1"/>
</dbReference>
<dbReference type="InterPro" id="IPR006311">
    <property type="entry name" value="TAT_signal"/>
</dbReference>
<accession>A0A3M9M2R9</accession>
<protein>
    <submittedName>
        <fullName evidence="5">Extracellular solute-binding protein</fullName>
    </submittedName>
</protein>
<dbReference type="Proteomes" id="UP000271678">
    <property type="component" value="Unassembled WGS sequence"/>
</dbReference>
<dbReference type="PROSITE" id="PS51318">
    <property type="entry name" value="TAT"/>
    <property type="match status" value="1"/>
</dbReference>
<dbReference type="InterPro" id="IPR050490">
    <property type="entry name" value="Bact_solute-bd_prot1"/>
</dbReference>
<dbReference type="EMBL" id="RJJQ01000018">
    <property type="protein sequence ID" value="RNI19850.1"/>
    <property type="molecule type" value="Genomic_DNA"/>
</dbReference>
<keyword evidence="4" id="KW-0732">Signal</keyword>
<keyword evidence="6" id="KW-1185">Reference proteome</keyword>
<evidence type="ECO:0000256" key="3">
    <source>
        <dbReference type="ARBA" id="ARBA00022448"/>
    </source>
</evidence>
<proteinExistence type="inferred from homology"/>
<name>A0A3M9M2R9_9MICO</name>
<dbReference type="Pfam" id="PF01547">
    <property type="entry name" value="SBP_bac_1"/>
    <property type="match status" value="1"/>
</dbReference>
<organism evidence="5 6">
    <name type="scientific">Flexivirga caeni</name>
    <dbReference type="NCBI Taxonomy" id="2294115"/>
    <lineage>
        <taxon>Bacteria</taxon>
        <taxon>Bacillati</taxon>
        <taxon>Actinomycetota</taxon>
        <taxon>Actinomycetes</taxon>
        <taxon>Micrococcales</taxon>
        <taxon>Dermacoccaceae</taxon>
        <taxon>Flexivirga</taxon>
    </lineage>
</organism>